<keyword evidence="1" id="KW-1133">Transmembrane helix</keyword>
<keyword evidence="3" id="KW-1185">Reference proteome</keyword>
<evidence type="ECO:0000313" key="3">
    <source>
        <dbReference type="Proteomes" id="UP000199155"/>
    </source>
</evidence>
<dbReference type="RefSeq" id="WP_342742684.1">
    <property type="nucleotide sequence ID" value="NZ_FNFF01000001.1"/>
</dbReference>
<dbReference type="AlphaFoldDB" id="A0A1G8TUF0"/>
<dbReference type="EMBL" id="FNFF01000001">
    <property type="protein sequence ID" value="SDJ45067.1"/>
    <property type="molecule type" value="Genomic_DNA"/>
</dbReference>
<organism evidence="2 3">
    <name type="scientific">Streptomyces indicus</name>
    <dbReference type="NCBI Taxonomy" id="417292"/>
    <lineage>
        <taxon>Bacteria</taxon>
        <taxon>Bacillati</taxon>
        <taxon>Actinomycetota</taxon>
        <taxon>Actinomycetes</taxon>
        <taxon>Kitasatosporales</taxon>
        <taxon>Streptomycetaceae</taxon>
        <taxon>Streptomyces</taxon>
    </lineage>
</organism>
<dbReference type="InterPro" id="IPR046096">
    <property type="entry name" value="DUF6114"/>
</dbReference>
<sequence length="319" mass="33518">MLLNREGEGGGGWLDRRLPLPEARRVLRRWRRTRPFWGGLLLILGGLELLLVPLSPLTVLVSLGLGGIAAIGIGLALIVAGLFLWLLPHTRHYVSINALILSVLSFAATNLGGFLVGMLLGIAGSAMGFGWTPVDPDAREAAKRARIRDGQGTRTLGVLLPVLVVGAVYGPGVGRAAAAPAEDLVAARTPPAVTTSLFAPQGFLFAGVEELRTAEGTTKVMVLRMKAASLDDYRLQTRDGGGELALGADTLELSGDVTLYLTKFSGCLEGLLCLTFTPDGLPVPPVVPPFVFMTDVRAEQVLVTSDLIVAGGLTLKASP</sequence>
<dbReference type="Proteomes" id="UP000199155">
    <property type="component" value="Unassembled WGS sequence"/>
</dbReference>
<gene>
    <name evidence="2" type="ORF">SAMN05421806_101457</name>
</gene>
<protein>
    <submittedName>
        <fullName evidence="2">Uncharacterized protein</fullName>
    </submittedName>
</protein>
<keyword evidence="1" id="KW-0812">Transmembrane</keyword>
<dbReference type="Pfam" id="PF19609">
    <property type="entry name" value="DUF6114"/>
    <property type="match status" value="1"/>
</dbReference>
<feature type="transmembrane region" description="Helical" evidence="1">
    <location>
        <begin position="35"/>
        <end position="54"/>
    </location>
</feature>
<reference evidence="2 3" key="1">
    <citation type="submission" date="2016-10" db="EMBL/GenBank/DDBJ databases">
        <authorList>
            <person name="de Groot N.N."/>
        </authorList>
    </citation>
    <scope>NUCLEOTIDE SEQUENCE [LARGE SCALE GENOMIC DNA]</scope>
    <source>
        <strain evidence="2 3">CGMCC 4.5727</strain>
    </source>
</reference>
<proteinExistence type="predicted"/>
<evidence type="ECO:0000256" key="1">
    <source>
        <dbReference type="SAM" id="Phobius"/>
    </source>
</evidence>
<dbReference type="STRING" id="417292.SAMN05421806_101457"/>
<keyword evidence="1" id="KW-0472">Membrane</keyword>
<feature type="transmembrane region" description="Helical" evidence="1">
    <location>
        <begin position="99"/>
        <end position="123"/>
    </location>
</feature>
<name>A0A1G8TUF0_9ACTN</name>
<feature type="transmembrane region" description="Helical" evidence="1">
    <location>
        <begin position="60"/>
        <end position="87"/>
    </location>
</feature>
<evidence type="ECO:0000313" key="2">
    <source>
        <dbReference type="EMBL" id="SDJ45067.1"/>
    </source>
</evidence>
<accession>A0A1G8TUF0</accession>